<comment type="caution">
    <text evidence="1">The sequence shown here is derived from an EMBL/GenBank/DDBJ whole genome shotgun (WGS) entry which is preliminary data.</text>
</comment>
<reference evidence="1 2" key="1">
    <citation type="submission" date="2022-04" db="EMBL/GenBank/DDBJ databases">
        <title>Positive selection, recombination, and allopatry shape intraspecific diversity of widespread and dominant cyanobacteria.</title>
        <authorList>
            <person name="Wei J."/>
            <person name="Shu W."/>
            <person name="Hu C."/>
        </authorList>
    </citation>
    <scope>NUCLEOTIDE SEQUENCE [LARGE SCALE GENOMIC DNA]</scope>
    <source>
        <strain evidence="1 2">GB2-A4</strain>
    </source>
</reference>
<evidence type="ECO:0000313" key="1">
    <source>
        <dbReference type="EMBL" id="MEP0815487.1"/>
    </source>
</evidence>
<proteinExistence type="predicted"/>
<evidence type="ECO:0000313" key="2">
    <source>
        <dbReference type="Proteomes" id="UP001464891"/>
    </source>
</evidence>
<keyword evidence="2" id="KW-1185">Reference proteome</keyword>
<accession>A0ABV0J119</accession>
<dbReference type="Proteomes" id="UP001464891">
    <property type="component" value="Unassembled WGS sequence"/>
</dbReference>
<dbReference type="RefSeq" id="WP_190431041.1">
    <property type="nucleotide sequence ID" value="NZ_JAMPKM010000001.1"/>
</dbReference>
<dbReference type="EMBL" id="JAMPKM010000001">
    <property type="protein sequence ID" value="MEP0815487.1"/>
    <property type="molecule type" value="Genomic_DNA"/>
</dbReference>
<protein>
    <submittedName>
        <fullName evidence="1">Uncharacterized protein</fullName>
    </submittedName>
</protein>
<organism evidence="1 2">
    <name type="scientific">Trichocoleus desertorum GB2-A4</name>
    <dbReference type="NCBI Taxonomy" id="2933944"/>
    <lineage>
        <taxon>Bacteria</taxon>
        <taxon>Bacillati</taxon>
        <taxon>Cyanobacteriota</taxon>
        <taxon>Cyanophyceae</taxon>
        <taxon>Leptolyngbyales</taxon>
        <taxon>Trichocoleusaceae</taxon>
        <taxon>Trichocoleus</taxon>
    </lineage>
</organism>
<sequence length="125" mass="13804">MDTILTPTEISDFRAELSDYPQALVALDVIEDCEGDLEDAAIALAIQVGQQPTTSEGWITSLAKRWRPRLCQAELRADLVDNRVATTITQLVETKALPWELATLVSIYAAKAGIDDFCKPLEEKL</sequence>
<gene>
    <name evidence="1" type="ORF">NC998_00080</name>
</gene>
<name>A0ABV0J119_9CYAN</name>